<evidence type="ECO:0000313" key="2">
    <source>
        <dbReference type="Proteomes" id="UP000565715"/>
    </source>
</evidence>
<organism evidence="1 2">
    <name type="scientific">Nocardia speluncae</name>
    <dbReference type="NCBI Taxonomy" id="419477"/>
    <lineage>
        <taxon>Bacteria</taxon>
        <taxon>Bacillati</taxon>
        <taxon>Actinomycetota</taxon>
        <taxon>Actinomycetes</taxon>
        <taxon>Mycobacteriales</taxon>
        <taxon>Nocardiaceae</taxon>
        <taxon>Nocardia</taxon>
    </lineage>
</organism>
<proteinExistence type="predicted"/>
<protein>
    <submittedName>
        <fullName evidence="1">Uncharacterized protein</fullName>
    </submittedName>
</protein>
<sequence>MAALGLHVATDEPITVRYIPTIPLVAAADYPAHMVMRFSEGSGTAWLTPDEARDLVSELSTALAEHDAATTSSAGSAQVGVS</sequence>
<keyword evidence="2" id="KW-1185">Reference proteome</keyword>
<dbReference type="Proteomes" id="UP000565715">
    <property type="component" value="Unassembled WGS sequence"/>
</dbReference>
<reference evidence="1 2" key="1">
    <citation type="submission" date="2020-04" db="EMBL/GenBank/DDBJ databases">
        <title>MicrobeNet Type strains.</title>
        <authorList>
            <person name="Nicholson A.C."/>
        </authorList>
    </citation>
    <scope>NUCLEOTIDE SEQUENCE [LARGE SCALE GENOMIC DNA]</scope>
    <source>
        <strain evidence="1 2">DSM 45078</strain>
    </source>
</reference>
<accession>A0A846XCZ3</accession>
<dbReference type="AlphaFoldDB" id="A0A846XCZ3"/>
<comment type="caution">
    <text evidence="1">The sequence shown here is derived from an EMBL/GenBank/DDBJ whole genome shotgun (WGS) entry which is preliminary data.</text>
</comment>
<evidence type="ECO:0000313" key="1">
    <source>
        <dbReference type="EMBL" id="NKY33938.1"/>
    </source>
</evidence>
<name>A0A846XCZ3_9NOCA</name>
<dbReference type="EMBL" id="JAAXOO010000003">
    <property type="protein sequence ID" value="NKY33938.1"/>
    <property type="molecule type" value="Genomic_DNA"/>
</dbReference>
<gene>
    <name evidence="1" type="ORF">HGA13_12750</name>
</gene>
<dbReference type="RefSeq" id="WP_068048914.1">
    <property type="nucleotide sequence ID" value="NZ_JAAXOO010000003.1"/>
</dbReference>